<proteinExistence type="predicted"/>
<name>A0AAD9WLY2_9ROSI</name>
<comment type="caution">
    <text evidence="2">The sequence shown here is derived from an EMBL/GenBank/DDBJ whole genome shotgun (WGS) entry which is preliminary data.</text>
</comment>
<dbReference type="EMBL" id="JANJYI010000009">
    <property type="protein sequence ID" value="KAK2634803.1"/>
    <property type="molecule type" value="Genomic_DNA"/>
</dbReference>
<evidence type="ECO:0000313" key="3">
    <source>
        <dbReference type="Proteomes" id="UP001280121"/>
    </source>
</evidence>
<protein>
    <submittedName>
        <fullName evidence="2">Uncharacterized protein</fullName>
    </submittedName>
</protein>
<keyword evidence="3" id="KW-1185">Reference proteome</keyword>
<organism evidence="2 3">
    <name type="scientific">Dipteronia dyeriana</name>
    <dbReference type="NCBI Taxonomy" id="168575"/>
    <lineage>
        <taxon>Eukaryota</taxon>
        <taxon>Viridiplantae</taxon>
        <taxon>Streptophyta</taxon>
        <taxon>Embryophyta</taxon>
        <taxon>Tracheophyta</taxon>
        <taxon>Spermatophyta</taxon>
        <taxon>Magnoliopsida</taxon>
        <taxon>eudicotyledons</taxon>
        <taxon>Gunneridae</taxon>
        <taxon>Pentapetalae</taxon>
        <taxon>rosids</taxon>
        <taxon>malvids</taxon>
        <taxon>Sapindales</taxon>
        <taxon>Sapindaceae</taxon>
        <taxon>Hippocastanoideae</taxon>
        <taxon>Acereae</taxon>
        <taxon>Dipteronia</taxon>
    </lineage>
</organism>
<dbReference type="Proteomes" id="UP001280121">
    <property type="component" value="Unassembled WGS sequence"/>
</dbReference>
<gene>
    <name evidence="2" type="ORF">Ddye_029595</name>
</gene>
<dbReference type="AlphaFoldDB" id="A0AAD9WLY2"/>
<evidence type="ECO:0000256" key="1">
    <source>
        <dbReference type="SAM" id="MobiDB-lite"/>
    </source>
</evidence>
<feature type="compositionally biased region" description="Low complexity" evidence="1">
    <location>
        <begin position="62"/>
        <end position="73"/>
    </location>
</feature>
<accession>A0AAD9WLY2</accession>
<reference evidence="2" key="1">
    <citation type="journal article" date="2023" name="Plant J.">
        <title>Genome sequences and population genomics provide insights into the demographic history, inbreeding, and mutation load of two 'living fossil' tree species of Dipteronia.</title>
        <authorList>
            <person name="Feng Y."/>
            <person name="Comes H.P."/>
            <person name="Chen J."/>
            <person name="Zhu S."/>
            <person name="Lu R."/>
            <person name="Zhang X."/>
            <person name="Li P."/>
            <person name="Qiu J."/>
            <person name="Olsen K.M."/>
            <person name="Qiu Y."/>
        </authorList>
    </citation>
    <scope>NUCLEOTIDE SEQUENCE</scope>
    <source>
        <strain evidence="2">KIB01</strain>
    </source>
</reference>
<sequence length="114" mass="12830">MGDNTAANDKYEACIPGDIEKSGPDSTIYARSLGFHPHEKLQFFISNDRNPACPFPAPYRLSSSSQVTSNNRSPQHKKSSYDNQATKHHTGHAFHNSWGRRYTVTGRVLKRAMH</sequence>
<feature type="region of interest" description="Disordered" evidence="1">
    <location>
        <begin position="56"/>
        <end position="98"/>
    </location>
</feature>
<evidence type="ECO:0000313" key="2">
    <source>
        <dbReference type="EMBL" id="KAK2634803.1"/>
    </source>
</evidence>